<reference evidence="1" key="5">
    <citation type="journal article" date="2021" name="G3 (Bethesda)">
        <title>Aegilops tauschii genome assembly Aet v5.0 features greater sequence contiguity and improved annotation.</title>
        <authorList>
            <person name="Wang L."/>
            <person name="Zhu T."/>
            <person name="Rodriguez J.C."/>
            <person name="Deal K.R."/>
            <person name="Dubcovsky J."/>
            <person name="McGuire P.E."/>
            <person name="Lux T."/>
            <person name="Spannagl M."/>
            <person name="Mayer K.F.X."/>
            <person name="Baldrich P."/>
            <person name="Meyers B.C."/>
            <person name="Huo N."/>
            <person name="Gu Y.Q."/>
            <person name="Zhou H."/>
            <person name="Devos K.M."/>
            <person name="Bennetzen J.L."/>
            <person name="Unver T."/>
            <person name="Budak H."/>
            <person name="Gulick P.J."/>
            <person name="Galiba G."/>
            <person name="Kalapos B."/>
            <person name="Nelson D.R."/>
            <person name="Li P."/>
            <person name="You F.M."/>
            <person name="Luo M.C."/>
            <person name="Dvorak J."/>
        </authorList>
    </citation>
    <scope>NUCLEOTIDE SEQUENCE [LARGE SCALE GENOMIC DNA]</scope>
    <source>
        <strain evidence="1">cv. AL8/78</strain>
    </source>
</reference>
<keyword evidence="2" id="KW-1185">Reference proteome</keyword>
<accession>A0A453J5R6</accession>
<evidence type="ECO:0000313" key="1">
    <source>
        <dbReference type="EnsemblPlants" id="AET4Gv20807400.6"/>
    </source>
</evidence>
<reference evidence="2" key="1">
    <citation type="journal article" date="2014" name="Science">
        <title>Ancient hybridizations among the ancestral genomes of bread wheat.</title>
        <authorList>
            <consortium name="International Wheat Genome Sequencing Consortium,"/>
            <person name="Marcussen T."/>
            <person name="Sandve S.R."/>
            <person name="Heier L."/>
            <person name="Spannagl M."/>
            <person name="Pfeifer M."/>
            <person name="Jakobsen K.S."/>
            <person name="Wulff B.B."/>
            <person name="Steuernagel B."/>
            <person name="Mayer K.F."/>
            <person name="Olsen O.A."/>
        </authorList>
    </citation>
    <scope>NUCLEOTIDE SEQUENCE [LARGE SCALE GENOMIC DNA]</scope>
    <source>
        <strain evidence="2">cv. AL8/78</strain>
    </source>
</reference>
<sequence length="51" mass="5726">MLLVSSLFSPSIYLRSTHVCKMEIHLFNSILLKNVSFYPVGCVGSRLSHLS</sequence>
<dbReference type="EnsemblPlants" id="AET4Gv20807400.6">
    <property type="protein sequence ID" value="AET4Gv20807400.6"/>
    <property type="gene ID" value="AET4Gv20807400"/>
</dbReference>
<reference evidence="2" key="2">
    <citation type="journal article" date="2017" name="Nat. Plants">
        <title>The Aegilops tauschii genome reveals multiple impacts of transposons.</title>
        <authorList>
            <person name="Zhao G."/>
            <person name="Zou C."/>
            <person name="Li K."/>
            <person name="Wang K."/>
            <person name="Li T."/>
            <person name="Gao L."/>
            <person name="Zhang X."/>
            <person name="Wang H."/>
            <person name="Yang Z."/>
            <person name="Liu X."/>
            <person name="Jiang W."/>
            <person name="Mao L."/>
            <person name="Kong X."/>
            <person name="Jiao Y."/>
            <person name="Jia J."/>
        </authorList>
    </citation>
    <scope>NUCLEOTIDE SEQUENCE [LARGE SCALE GENOMIC DNA]</scope>
    <source>
        <strain evidence="2">cv. AL8/78</strain>
    </source>
</reference>
<dbReference type="AlphaFoldDB" id="A0A453J5R6"/>
<protein>
    <submittedName>
        <fullName evidence="1">Uncharacterized protein</fullName>
    </submittedName>
</protein>
<organism evidence="1 2">
    <name type="scientific">Aegilops tauschii subsp. strangulata</name>
    <name type="common">Goatgrass</name>
    <dbReference type="NCBI Taxonomy" id="200361"/>
    <lineage>
        <taxon>Eukaryota</taxon>
        <taxon>Viridiplantae</taxon>
        <taxon>Streptophyta</taxon>
        <taxon>Embryophyta</taxon>
        <taxon>Tracheophyta</taxon>
        <taxon>Spermatophyta</taxon>
        <taxon>Magnoliopsida</taxon>
        <taxon>Liliopsida</taxon>
        <taxon>Poales</taxon>
        <taxon>Poaceae</taxon>
        <taxon>BOP clade</taxon>
        <taxon>Pooideae</taxon>
        <taxon>Triticodae</taxon>
        <taxon>Triticeae</taxon>
        <taxon>Triticinae</taxon>
        <taxon>Aegilops</taxon>
    </lineage>
</organism>
<reference evidence="1" key="3">
    <citation type="journal article" date="2017" name="Nature">
        <title>Genome sequence of the progenitor of the wheat D genome Aegilops tauschii.</title>
        <authorList>
            <person name="Luo M.C."/>
            <person name="Gu Y.Q."/>
            <person name="Puiu D."/>
            <person name="Wang H."/>
            <person name="Twardziok S.O."/>
            <person name="Deal K.R."/>
            <person name="Huo N."/>
            <person name="Zhu T."/>
            <person name="Wang L."/>
            <person name="Wang Y."/>
            <person name="McGuire P.E."/>
            <person name="Liu S."/>
            <person name="Long H."/>
            <person name="Ramasamy R.K."/>
            <person name="Rodriguez J.C."/>
            <person name="Van S.L."/>
            <person name="Yuan L."/>
            <person name="Wang Z."/>
            <person name="Xia Z."/>
            <person name="Xiao L."/>
            <person name="Anderson O.D."/>
            <person name="Ouyang S."/>
            <person name="Liang Y."/>
            <person name="Zimin A.V."/>
            <person name="Pertea G."/>
            <person name="Qi P."/>
            <person name="Bennetzen J.L."/>
            <person name="Dai X."/>
            <person name="Dawson M.W."/>
            <person name="Muller H.G."/>
            <person name="Kugler K."/>
            <person name="Rivarola-Duarte L."/>
            <person name="Spannagl M."/>
            <person name="Mayer K.F.X."/>
            <person name="Lu F.H."/>
            <person name="Bevan M.W."/>
            <person name="Leroy P."/>
            <person name="Li P."/>
            <person name="You F.M."/>
            <person name="Sun Q."/>
            <person name="Liu Z."/>
            <person name="Lyons E."/>
            <person name="Wicker T."/>
            <person name="Salzberg S.L."/>
            <person name="Devos K.M."/>
            <person name="Dvorak J."/>
        </authorList>
    </citation>
    <scope>NUCLEOTIDE SEQUENCE [LARGE SCALE GENOMIC DNA]</scope>
    <source>
        <strain evidence="1">cv. AL8/78</strain>
    </source>
</reference>
<proteinExistence type="predicted"/>
<evidence type="ECO:0000313" key="2">
    <source>
        <dbReference type="Proteomes" id="UP000015105"/>
    </source>
</evidence>
<dbReference type="Proteomes" id="UP000015105">
    <property type="component" value="Chromosome 4D"/>
</dbReference>
<reference evidence="1" key="4">
    <citation type="submission" date="2019-03" db="UniProtKB">
        <authorList>
            <consortium name="EnsemblPlants"/>
        </authorList>
    </citation>
    <scope>IDENTIFICATION</scope>
</reference>
<dbReference type="Gramene" id="AET4Gv20807400.6">
    <property type="protein sequence ID" value="AET4Gv20807400.6"/>
    <property type="gene ID" value="AET4Gv20807400"/>
</dbReference>
<name>A0A453J5R6_AEGTS</name>